<evidence type="ECO:0000256" key="7">
    <source>
        <dbReference type="ARBA" id="ARBA00022786"/>
    </source>
</evidence>
<dbReference type="Gene3D" id="3.10.110.10">
    <property type="entry name" value="Ubiquitin Conjugating Enzyme"/>
    <property type="match status" value="1"/>
</dbReference>
<dbReference type="GO" id="GO:0003676">
    <property type="term" value="F:nucleic acid binding"/>
    <property type="evidence" value="ECO:0007669"/>
    <property type="project" value="InterPro"/>
</dbReference>
<keyword evidence="9" id="KW-0653">Protein transport</keyword>
<sequence length="1157" mass="129796">MSAALEMIMVLSKLNNLHSFIDRINCYKQAFSNDGNILELISKAINGSWTIRFVKDVFESFENEGDGGWIFEKFTLIFDEFGIGIDLTSKSGIKSGLSIHEKLVQWLQKEGLLLVKNCLEKQIEFSCIRAIRAWGIAIRIGKTNSCVSVFPLAIRSVHLSVAKEAFRSWKVLATVFASDPRWSMLVLSSEKSKVAHGLLRYCVGGTTDYKSTNEEFSIIYQSVSGPLGTNLVSLLNSKLERKAYSHITLKEIPELWPRLLDVLESLIIASPKLHNTKPCVFDNPIVLVDHSVYAMQCIRFCDVKCNRNKIVKFEERITNLFVTLFNNIYNLSPSTDIDRSGQLVLFLAQFIAWAKETTMKFESLKNCISQIKNRNPFSQIEPPHTSYIKQLQEGLEIAEENTSVVVDESVEDKPNEIEEKIEEQSIEDVNKIVSEIIEGLIDSSEKANNLINDESTNLQEQSLLNTPSTVVEGGEEARHKSLKAINKTPARRSFTSKNGGFGSPGILRKRELSSGTSKSVHWSPVLVRSRSKSPESRKLQRLSSGKSASTSLWNGPPLRSLNEEIVEPPSKLSRMEPSHSEQEQVEETCEIDSEETCNGIDGEFHWVTVFGFTPDFLDGVLELFSRHGDIMAHRATKDGNWVHIRYSSPVHARQALSKNVLLFRGKMIGVVPCRERNALTAQKTTVLPKTSANSSNGSCSFLENDMSGVETPTRLVPSTFYKEDISVPSRSCLSFSTQAGIRPLNSSLVSMNASVSYFYLNILLMGRTHGRLIYWKALQYQQWRFGKCWTYHDKIKYEFDIEFDLPVTYPKTAPEIALPELDGKTAKMYRGGKICDHFKPLWSRNAPKFGIAHALSLGLGPWMAVEIPEMIERGTITFYIVMNQFRDFSDLKMTEKTNINSSNDAQQFAPSFLFGGQQPVRRSFTSKNGEYGSPGILRKRELSSGTGKNVHWSPVLVRSRSKSPDARKLQRLSSGKSASTSLWNGPPLRSLNEEIVGPPSKLSRMEPSHSEQFSFQSNGGEQVEETCEIDSEETCNGIDGEFHWVTVFGFTPNYRDEATKDGNWVHIRYSSPVHARQALAKNATLFHGQMIGVVPCRERDALTVQETTVPPKSRNSSNGSCSFLKNDMSSLLHFNGGDTPTRLVPSTSFCKEDISVP</sequence>
<dbReference type="Pfam" id="PF05172">
    <property type="entry name" value="RRM_Nup35"/>
    <property type="match status" value="2"/>
</dbReference>
<dbReference type="InterPro" id="IPR012677">
    <property type="entry name" value="Nucleotide-bd_a/b_plait_sf"/>
</dbReference>
<dbReference type="InterPro" id="IPR035979">
    <property type="entry name" value="RBD_domain_sf"/>
</dbReference>
<evidence type="ECO:0000256" key="12">
    <source>
        <dbReference type="ARBA" id="ARBA00023242"/>
    </source>
</evidence>
<evidence type="ECO:0000256" key="11">
    <source>
        <dbReference type="ARBA" id="ARBA00023132"/>
    </source>
</evidence>
<name>A0A915MW89_MELJA</name>
<evidence type="ECO:0000256" key="14">
    <source>
        <dbReference type="ARBA" id="ARBA00030250"/>
    </source>
</evidence>
<protein>
    <recommendedName>
        <fullName evidence="5">Nucleoporin NUP35</fullName>
    </recommendedName>
    <alternativeName>
        <fullName evidence="14">35 kDa nucleoporin</fullName>
    </alternativeName>
    <alternativeName>
        <fullName evidence="13">Nucleoporin NUP53</fullName>
    </alternativeName>
    <alternativeName>
        <fullName evidence="4">Ubiquitin-fold modifier-conjugating enzyme 1</fullName>
    </alternativeName>
</protein>
<feature type="region of interest" description="Disordered" evidence="16">
    <location>
        <begin position="487"/>
        <end position="561"/>
    </location>
</feature>
<dbReference type="InterPro" id="IPR016135">
    <property type="entry name" value="UBQ-conjugating_enzyme/RWD"/>
</dbReference>
<keyword evidence="11 15" id="KW-0906">Nuclear pore complex</keyword>
<evidence type="ECO:0000313" key="18">
    <source>
        <dbReference type="Proteomes" id="UP000887561"/>
    </source>
</evidence>
<feature type="compositionally biased region" description="Polar residues" evidence="16">
    <location>
        <begin position="541"/>
        <end position="553"/>
    </location>
</feature>
<dbReference type="GO" id="GO:1990592">
    <property type="term" value="P:protein K69-linked ufmylation"/>
    <property type="evidence" value="ECO:0007669"/>
    <property type="project" value="TreeGrafter"/>
</dbReference>
<evidence type="ECO:0000259" key="17">
    <source>
        <dbReference type="PROSITE" id="PS51472"/>
    </source>
</evidence>
<comment type="similarity">
    <text evidence="2">Belongs to the ubiquitin-conjugating enzyme family. UFC1 subfamily.</text>
</comment>
<reference evidence="19" key="1">
    <citation type="submission" date="2022-11" db="UniProtKB">
        <authorList>
            <consortium name="WormBaseParasite"/>
        </authorList>
    </citation>
    <scope>IDENTIFICATION</scope>
</reference>
<evidence type="ECO:0000256" key="3">
    <source>
        <dbReference type="ARBA" id="ARBA00009454"/>
    </source>
</evidence>
<feature type="compositionally biased region" description="Polar residues" evidence="16">
    <location>
        <begin position="971"/>
        <end position="983"/>
    </location>
</feature>
<evidence type="ECO:0000256" key="9">
    <source>
        <dbReference type="ARBA" id="ARBA00022927"/>
    </source>
</evidence>
<dbReference type="GO" id="GO:0061657">
    <property type="term" value="F:UFM1 conjugating enzyme activity"/>
    <property type="evidence" value="ECO:0007669"/>
    <property type="project" value="InterPro"/>
</dbReference>
<keyword evidence="12 15" id="KW-0539">Nucleus</keyword>
<dbReference type="GO" id="GO:0051028">
    <property type="term" value="P:mRNA transport"/>
    <property type="evidence" value="ECO:0007669"/>
    <property type="project" value="UniProtKB-UniRule"/>
</dbReference>
<dbReference type="PANTHER" id="PTHR12921:SF0">
    <property type="entry name" value="UBIQUITIN-FOLD MODIFIER-CONJUGATING ENZYME 1"/>
    <property type="match status" value="1"/>
</dbReference>
<feature type="region of interest" description="Disordered" evidence="16">
    <location>
        <begin position="923"/>
        <end position="1006"/>
    </location>
</feature>
<dbReference type="PANTHER" id="PTHR12921">
    <property type="entry name" value="UBIQUITIN-FOLD MODIFIER-CONJUGATING ENZYME 1"/>
    <property type="match status" value="1"/>
</dbReference>
<evidence type="ECO:0000256" key="13">
    <source>
        <dbReference type="ARBA" id="ARBA00029997"/>
    </source>
</evidence>
<evidence type="ECO:0000313" key="19">
    <source>
        <dbReference type="WBParaSite" id="scaffold5223_cov235.g9265"/>
    </source>
</evidence>
<evidence type="ECO:0000256" key="15">
    <source>
        <dbReference type="PROSITE-ProRule" id="PRU00804"/>
    </source>
</evidence>
<evidence type="ECO:0000256" key="1">
    <source>
        <dbReference type="ARBA" id="ARBA00004567"/>
    </source>
</evidence>
<evidence type="ECO:0000256" key="10">
    <source>
        <dbReference type="ARBA" id="ARBA00023010"/>
    </source>
</evidence>
<keyword evidence="7" id="KW-0833">Ubl conjugation pathway</keyword>
<keyword evidence="18" id="KW-1185">Reference proteome</keyword>
<comment type="similarity">
    <text evidence="3">Belongs to the Nup35 family.</text>
</comment>
<evidence type="ECO:0000256" key="8">
    <source>
        <dbReference type="ARBA" id="ARBA00022816"/>
    </source>
</evidence>
<evidence type="ECO:0000256" key="4">
    <source>
        <dbReference type="ARBA" id="ARBA00013306"/>
    </source>
</evidence>
<dbReference type="WBParaSite" id="scaffold5223_cov235.g9265">
    <property type="protein sequence ID" value="scaffold5223_cov235.g9265"/>
    <property type="gene ID" value="scaffold5223_cov235.g9265"/>
</dbReference>
<dbReference type="CDD" id="cd12441">
    <property type="entry name" value="RRM_Nup53_like"/>
    <property type="match status" value="1"/>
</dbReference>
<keyword evidence="6 15" id="KW-0813">Transport</keyword>
<dbReference type="InterPro" id="IPR014806">
    <property type="entry name" value="Ufc1"/>
</dbReference>
<dbReference type="Gene3D" id="3.30.70.330">
    <property type="match status" value="2"/>
</dbReference>
<dbReference type="SUPFAM" id="SSF54928">
    <property type="entry name" value="RNA-binding domain, RBD"/>
    <property type="match status" value="2"/>
</dbReference>
<keyword evidence="8 15" id="KW-0509">mRNA transport</keyword>
<feature type="domain" description="RRM Nup35-type" evidence="17">
    <location>
        <begin position="601"/>
        <end position="680"/>
    </location>
</feature>
<dbReference type="GO" id="GO:0005737">
    <property type="term" value="C:cytoplasm"/>
    <property type="evidence" value="ECO:0007669"/>
    <property type="project" value="TreeGrafter"/>
</dbReference>
<dbReference type="InterPro" id="IPR007846">
    <property type="entry name" value="RRM_NUP35_dom"/>
</dbReference>
<dbReference type="PROSITE" id="PS51472">
    <property type="entry name" value="RRM_NUP35"/>
    <property type="match status" value="1"/>
</dbReference>
<dbReference type="SUPFAM" id="SSF54495">
    <property type="entry name" value="UBC-like"/>
    <property type="match status" value="1"/>
</dbReference>
<dbReference type="AlphaFoldDB" id="A0A915MW89"/>
<dbReference type="Proteomes" id="UP000887561">
    <property type="component" value="Unplaced"/>
</dbReference>
<evidence type="ECO:0000256" key="6">
    <source>
        <dbReference type="ARBA" id="ARBA00022448"/>
    </source>
</evidence>
<dbReference type="Pfam" id="PF08694">
    <property type="entry name" value="UFC1"/>
    <property type="match status" value="1"/>
</dbReference>
<dbReference type="GO" id="GO:0005643">
    <property type="term" value="C:nuclear pore"/>
    <property type="evidence" value="ECO:0007669"/>
    <property type="project" value="UniProtKB-SubCell"/>
</dbReference>
<evidence type="ECO:0000256" key="2">
    <source>
        <dbReference type="ARBA" id="ARBA00008451"/>
    </source>
</evidence>
<evidence type="ECO:0000256" key="16">
    <source>
        <dbReference type="SAM" id="MobiDB-lite"/>
    </source>
</evidence>
<dbReference type="FunFam" id="3.30.70.330:FF:000095">
    <property type="entry name" value="Putative Nucleoporin NUP53"/>
    <property type="match status" value="1"/>
</dbReference>
<keyword evidence="10" id="KW-0811">Translocation</keyword>
<evidence type="ECO:0000256" key="5">
    <source>
        <dbReference type="ARBA" id="ARBA00016439"/>
    </source>
</evidence>
<dbReference type="GO" id="GO:0015031">
    <property type="term" value="P:protein transport"/>
    <property type="evidence" value="ECO:0007669"/>
    <property type="project" value="UniProtKB-KW"/>
</dbReference>
<accession>A0A915MW89</accession>
<proteinExistence type="inferred from homology"/>
<comment type="subcellular location">
    <subcellularLocation>
        <location evidence="1">Nucleus</location>
        <location evidence="1">Nuclear pore complex</location>
    </subcellularLocation>
</comment>
<organism evidence="18 19">
    <name type="scientific">Meloidogyne javanica</name>
    <name type="common">Root-knot nematode worm</name>
    <dbReference type="NCBI Taxonomy" id="6303"/>
    <lineage>
        <taxon>Eukaryota</taxon>
        <taxon>Metazoa</taxon>
        <taxon>Ecdysozoa</taxon>
        <taxon>Nematoda</taxon>
        <taxon>Chromadorea</taxon>
        <taxon>Rhabditida</taxon>
        <taxon>Tylenchina</taxon>
        <taxon>Tylenchomorpha</taxon>
        <taxon>Tylenchoidea</taxon>
        <taxon>Meloidogynidae</taxon>
        <taxon>Meloidogyninae</taxon>
        <taxon>Meloidogyne</taxon>
        <taxon>Meloidogyne incognita group</taxon>
    </lineage>
</organism>